<sequence length="801" mass="88040">MSLIRIRGRTILSPILSESERLEARALREQAIHSQQQRQKDHSRQSSRQDSHIPETERISNEGRTSSATRRSVLSTPKSQRTNGGTSSSSAPSSGGEVLTGPEDSPSAANVSVQTESSMSLTASTDLRSYLNTSLDTSLDTSTSASFNTRQQSSSMAQVDEALLLSVSPEVATDLILGRVHPSTILHQSNKDIRTIQADSQRTDTASATLTQEQQSAEKQQVPEAHDTTTASVSLSLASFSEEGGDGSEEGLEASEEILEVSEVMDGSEEDRDLSLPSEAESDWHRDETDDSHTHSSQTTSQKSGSGSSFDLPRDLRVSALREGRESSRSMQRDSGRSSSHSDYLDDYLELLTSRSSSSLGLQSAGVSVAPSKMVAPVTTSSATRGVITTSSTDHSDQRKSSVTESKDSRYRESKWTGSKTESKGEDEVVEIVAKSLEKPNNEMELALEASNSMRDLVPEKVSEDAMNQIVTQPGLFRVVSGSPWPSPRPTSITNLLAEHPEMFSDEVVEMNLQHINDWGPSEVSVREHTPATQHSSRTHHVTVPRHSAARCHGSASHQRRSSEEGGLDMVPERESAANIYHHPLVVPFTPTLHVIPPRPKPPSFISSSSSGPLQNQAWQVSLSPTSAEATVLQLNEGMARERIRRVFVVLTVQEQMSLIRRDRQLWKMQQDKQLPSTSQSSPTHTSTVRSRSGAAEARVRGTPTRIAKKRPSPPHQRSQQEGRTRCASHGRTSQLVQPSVITHQASTLSSRSSSFAWLSSYDQECITSARKDKFTSFRHQWYKKHLYCKKCINVQQSTTR</sequence>
<feature type="compositionally biased region" description="Basic and acidic residues" evidence="1">
    <location>
        <begin position="282"/>
        <end position="294"/>
    </location>
</feature>
<feature type="compositionally biased region" description="Polar residues" evidence="1">
    <location>
        <begin position="107"/>
        <end position="121"/>
    </location>
</feature>
<feature type="compositionally biased region" description="Polar residues" evidence="1">
    <location>
        <begin position="731"/>
        <end position="741"/>
    </location>
</feature>
<keyword evidence="3" id="KW-1185">Reference proteome</keyword>
<feature type="compositionally biased region" description="Polar residues" evidence="1">
    <location>
        <begin position="378"/>
        <end position="393"/>
    </location>
</feature>
<evidence type="ECO:0000256" key="1">
    <source>
        <dbReference type="SAM" id="MobiDB-lite"/>
    </source>
</evidence>
<feature type="compositionally biased region" description="Basic and acidic residues" evidence="1">
    <location>
        <begin position="312"/>
        <end position="336"/>
    </location>
</feature>
<feature type="compositionally biased region" description="Polar residues" evidence="1">
    <location>
        <begin position="62"/>
        <end position="83"/>
    </location>
</feature>
<organism evidence="2 3">
    <name type="scientific">Penaeus vannamei</name>
    <name type="common">Whiteleg shrimp</name>
    <name type="synonym">Litopenaeus vannamei</name>
    <dbReference type="NCBI Taxonomy" id="6689"/>
    <lineage>
        <taxon>Eukaryota</taxon>
        <taxon>Metazoa</taxon>
        <taxon>Ecdysozoa</taxon>
        <taxon>Arthropoda</taxon>
        <taxon>Crustacea</taxon>
        <taxon>Multicrustacea</taxon>
        <taxon>Malacostraca</taxon>
        <taxon>Eumalacostraca</taxon>
        <taxon>Eucarida</taxon>
        <taxon>Decapoda</taxon>
        <taxon>Dendrobranchiata</taxon>
        <taxon>Penaeoidea</taxon>
        <taxon>Penaeidae</taxon>
        <taxon>Penaeus</taxon>
    </lineage>
</organism>
<feature type="region of interest" description="Disordered" evidence="1">
    <location>
        <begin position="263"/>
        <end position="343"/>
    </location>
</feature>
<feature type="compositionally biased region" description="Basic residues" evidence="1">
    <location>
        <begin position="537"/>
        <end position="550"/>
    </location>
</feature>
<gene>
    <name evidence="2" type="ORF">C7M84_017853</name>
</gene>
<feature type="compositionally biased region" description="Basic and acidic residues" evidence="1">
    <location>
        <begin position="394"/>
        <end position="424"/>
    </location>
</feature>
<dbReference type="Proteomes" id="UP000283509">
    <property type="component" value="Unassembled WGS sequence"/>
</dbReference>
<dbReference type="AlphaFoldDB" id="A0A3R7P917"/>
<protein>
    <submittedName>
        <fullName evidence="2">Uncharacterized protein</fullName>
    </submittedName>
</protein>
<feature type="region of interest" description="Disordered" evidence="1">
    <location>
        <begin position="199"/>
        <end position="231"/>
    </location>
</feature>
<dbReference type="OrthoDB" id="10028852at2759"/>
<feature type="compositionally biased region" description="Basic and acidic residues" evidence="1">
    <location>
        <begin position="38"/>
        <end position="61"/>
    </location>
</feature>
<feature type="compositionally biased region" description="Low complexity" evidence="1">
    <location>
        <begin position="84"/>
        <end position="96"/>
    </location>
</feature>
<reference evidence="2 3" key="1">
    <citation type="submission" date="2018-04" db="EMBL/GenBank/DDBJ databases">
        <authorList>
            <person name="Zhang X."/>
            <person name="Yuan J."/>
            <person name="Li F."/>
            <person name="Xiang J."/>
        </authorList>
    </citation>
    <scope>NUCLEOTIDE SEQUENCE [LARGE SCALE GENOMIC DNA]</scope>
    <source>
        <tissue evidence="2">Muscle</tissue>
    </source>
</reference>
<comment type="caution">
    <text evidence="2">The sequence shown here is derived from an EMBL/GenBank/DDBJ whole genome shotgun (WGS) entry which is preliminary data.</text>
</comment>
<evidence type="ECO:0000313" key="2">
    <source>
        <dbReference type="EMBL" id="ROT64228.1"/>
    </source>
</evidence>
<proteinExistence type="predicted"/>
<dbReference type="EMBL" id="QCYY01003295">
    <property type="protein sequence ID" value="ROT64228.1"/>
    <property type="molecule type" value="Genomic_DNA"/>
</dbReference>
<evidence type="ECO:0000313" key="3">
    <source>
        <dbReference type="Proteomes" id="UP000283509"/>
    </source>
</evidence>
<feature type="region of interest" description="Disordered" evidence="1">
    <location>
        <begin position="358"/>
        <end position="424"/>
    </location>
</feature>
<feature type="region of interest" description="Disordered" evidence="1">
    <location>
        <begin position="670"/>
        <end position="741"/>
    </location>
</feature>
<accession>A0A3R7P917</accession>
<feature type="region of interest" description="Disordered" evidence="1">
    <location>
        <begin position="527"/>
        <end position="567"/>
    </location>
</feature>
<dbReference type="Pfam" id="PF16025">
    <property type="entry name" value="CaM_bind"/>
    <property type="match status" value="1"/>
</dbReference>
<feature type="compositionally biased region" description="Low complexity" evidence="1">
    <location>
        <begin position="676"/>
        <end position="688"/>
    </location>
</feature>
<feature type="compositionally biased region" description="Low complexity" evidence="1">
    <location>
        <begin position="295"/>
        <end position="309"/>
    </location>
</feature>
<reference evidence="2 3" key="2">
    <citation type="submission" date="2019-01" db="EMBL/GenBank/DDBJ databases">
        <title>The decoding of complex shrimp genome reveals the adaptation for benthos swimmer, frequently molting mechanism and breeding impact on genome.</title>
        <authorList>
            <person name="Sun Y."/>
            <person name="Gao Y."/>
            <person name="Yu Y."/>
        </authorList>
    </citation>
    <scope>NUCLEOTIDE SEQUENCE [LARGE SCALE GENOMIC DNA]</scope>
    <source>
        <tissue evidence="2">Muscle</tissue>
    </source>
</reference>
<name>A0A3R7P917_PENVA</name>
<feature type="compositionally biased region" description="Polar residues" evidence="1">
    <location>
        <begin position="199"/>
        <end position="219"/>
    </location>
</feature>
<feature type="region of interest" description="Disordered" evidence="1">
    <location>
        <begin position="30"/>
        <end position="121"/>
    </location>
</feature>